<name>A0A9D2GGF8_9FIRM</name>
<gene>
    <name evidence="2" type="ORF">IAA17_05370</name>
</gene>
<organism evidence="2 3">
    <name type="scientific">Candidatus Lachnoclostridium stercorigallinarum</name>
    <dbReference type="NCBI Taxonomy" id="2838634"/>
    <lineage>
        <taxon>Bacteria</taxon>
        <taxon>Bacillati</taxon>
        <taxon>Bacillota</taxon>
        <taxon>Clostridia</taxon>
        <taxon>Lachnospirales</taxon>
        <taxon>Lachnospiraceae</taxon>
    </lineage>
</organism>
<evidence type="ECO:0000256" key="1">
    <source>
        <dbReference type="SAM" id="MobiDB-lite"/>
    </source>
</evidence>
<dbReference type="PANTHER" id="PTHR42967:SF1">
    <property type="entry name" value="MBL FOLD METALLO-HYDROLASE"/>
    <property type="match status" value="1"/>
</dbReference>
<reference evidence="2" key="1">
    <citation type="journal article" date="2021" name="PeerJ">
        <title>Extensive microbial diversity within the chicken gut microbiome revealed by metagenomics and culture.</title>
        <authorList>
            <person name="Gilroy R."/>
            <person name="Ravi A."/>
            <person name="Getino M."/>
            <person name="Pursley I."/>
            <person name="Horton D.L."/>
            <person name="Alikhan N.F."/>
            <person name="Baker D."/>
            <person name="Gharbi K."/>
            <person name="Hall N."/>
            <person name="Watson M."/>
            <person name="Adriaenssens E.M."/>
            <person name="Foster-Nyarko E."/>
            <person name="Jarju S."/>
            <person name="Secka A."/>
            <person name="Antonio M."/>
            <person name="Oren A."/>
            <person name="Chaudhuri R.R."/>
            <person name="La Ragione R."/>
            <person name="Hildebrand F."/>
            <person name="Pallen M.J."/>
        </authorList>
    </citation>
    <scope>NUCLEOTIDE SEQUENCE</scope>
    <source>
        <strain evidence="2">ChiBcec1-1093</strain>
    </source>
</reference>
<feature type="region of interest" description="Disordered" evidence="1">
    <location>
        <begin position="238"/>
        <end position="257"/>
    </location>
</feature>
<dbReference type="SUPFAM" id="SSF56281">
    <property type="entry name" value="Metallo-hydrolase/oxidoreductase"/>
    <property type="match status" value="1"/>
</dbReference>
<dbReference type="PANTHER" id="PTHR42967">
    <property type="entry name" value="METAL DEPENDENT HYDROLASE"/>
    <property type="match status" value="1"/>
</dbReference>
<evidence type="ECO:0000313" key="2">
    <source>
        <dbReference type="EMBL" id="HIZ79199.1"/>
    </source>
</evidence>
<dbReference type="EMBL" id="DXBC01000080">
    <property type="protein sequence ID" value="HIZ79199.1"/>
    <property type="molecule type" value="Genomic_DNA"/>
</dbReference>
<dbReference type="InterPro" id="IPR036866">
    <property type="entry name" value="RibonucZ/Hydroxyglut_hydro"/>
</dbReference>
<dbReference type="Gene3D" id="3.60.15.10">
    <property type="entry name" value="Ribonuclease Z/Hydroxyacylglutathione hydrolase-like"/>
    <property type="match status" value="1"/>
</dbReference>
<accession>A0A9D2GGF8</accession>
<reference evidence="2" key="2">
    <citation type="submission" date="2021-04" db="EMBL/GenBank/DDBJ databases">
        <authorList>
            <person name="Gilroy R."/>
        </authorList>
    </citation>
    <scope>NUCLEOTIDE SEQUENCE</scope>
    <source>
        <strain evidence="2">ChiBcec1-1093</strain>
    </source>
</reference>
<sequence>MKITYIHHSSFLAELSRFSLLFDYYTGEIPETDRNKPMVVFSSHRHWDHFSPDIFRLGEQRKNVRFVLSNDIEKGRVPDREGERTIFVTPEQELEISVSGEKLTVHTFRSTDEGVAFLVDCGEAVLYHAGDLNNWYWNGEDENWNRTIGAMYRRELKSIRTVLDRWGKEIDAAFLPLDGRQEDKFCLGLDEFVKTVGARWVFPMHFWDDFSIADRLKAMPESSSYRERIVSIKRDGESFFPDISGTAGEKPQKGEDI</sequence>
<proteinExistence type="predicted"/>
<dbReference type="Proteomes" id="UP000824101">
    <property type="component" value="Unassembled WGS sequence"/>
</dbReference>
<evidence type="ECO:0000313" key="3">
    <source>
        <dbReference type="Proteomes" id="UP000824101"/>
    </source>
</evidence>
<comment type="caution">
    <text evidence="2">The sequence shown here is derived from an EMBL/GenBank/DDBJ whole genome shotgun (WGS) entry which is preliminary data.</text>
</comment>
<protein>
    <submittedName>
        <fullName evidence="2">MBL fold metallo-hydrolase</fullName>
    </submittedName>
</protein>
<dbReference type="Pfam" id="PF13483">
    <property type="entry name" value="Lactamase_B_3"/>
    <property type="match status" value="1"/>
</dbReference>
<dbReference type="AlphaFoldDB" id="A0A9D2GGF8"/>